<evidence type="ECO:0000313" key="1">
    <source>
        <dbReference type="EMBL" id="ALU92891.1"/>
    </source>
</evidence>
<protein>
    <submittedName>
        <fullName evidence="1">Transcriptional regulator</fullName>
    </submittedName>
</protein>
<dbReference type="AlphaFoldDB" id="A0A0U3LC66"/>
<accession>A0A0U3LC66</accession>
<evidence type="ECO:0000313" key="2">
    <source>
        <dbReference type="Proteomes" id="UP000064183"/>
    </source>
</evidence>
<gene>
    <name evidence="1" type="ORF">WQO_05730</name>
</gene>
<dbReference type="RefSeq" id="WP_010057192.1">
    <property type="nucleotide sequence ID" value="NZ_CP013738.1"/>
</dbReference>
<name>A0A0U3LC66_STRGL</name>
<proteinExistence type="predicted"/>
<dbReference type="SUPFAM" id="SSF48452">
    <property type="entry name" value="TPR-like"/>
    <property type="match status" value="1"/>
</dbReference>
<dbReference type="EMBL" id="CP013738">
    <property type="protein sequence ID" value="ALU92891.1"/>
    <property type="molecule type" value="Genomic_DNA"/>
</dbReference>
<dbReference type="GeneID" id="27781807"/>
<organism evidence="1 2">
    <name type="scientific">Streptomyces globisporus C-1027</name>
    <dbReference type="NCBI Taxonomy" id="1172567"/>
    <lineage>
        <taxon>Bacteria</taxon>
        <taxon>Bacillati</taxon>
        <taxon>Actinomycetota</taxon>
        <taxon>Actinomycetes</taxon>
        <taxon>Kitasatosporales</taxon>
        <taxon>Streptomycetaceae</taxon>
        <taxon>Streptomyces</taxon>
    </lineage>
</organism>
<dbReference type="STRING" id="1172567.WQO_05730"/>
<reference evidence="1 2" key="1">
    <citation type="journal article" date="2012" name="J. Bacteriol.">
        <title>Draft genome sequence of Streptomyces globisporus C-1027, which produces an antitumor antibiotic consisting of a nine-membered enediyne with a chromoprotein.</title>
        <authorList>
            <person name="Wang L."/>
            <person name="Wang S."/>
            <person name="He Q."/>
            <person name="Yu T."/>
            <person name="Li Q."/>
            <person name="Hong B."/>
        </authorList>
    </citation>
    <scope>NUCLEOTIDE SEQUENCE [LARGE SCALE GENOMIC DNA]</scope>
    <source>
        <strain evidence="1 2">C-1027</strain>
    </source>
</reference>
<sequence length="450" mass="47453">MEPNVLLESLIEESGVSRAGLAGHVNRAGRSRGLNLRYEHTAVSRWLKGQRPRGQVPDLICEVLGGRLGRPVGLDDIGMGASAASAAPDGGAGSASLSGFVERATALWRSDEQQRPHLTTVPAVTGTSAVMPVWEWENPPEDTDVSRPGPGRVSASDIAVLKAARDHYEQMYRKAGGIATRSRIVRFLNAEAAPLLRGGHSDALGRSLHRATAGLVAVAGICAYDSDAHGLAQRYFHQALRLAKSSGDRGLGGYVIALLVTQSLFLGDYRRSIAFAEAALRAAGGHITPALAADLHAMQAKAYARLGDAASARACIGRAEAQAGRIHTGREPDETGYVQPGLVDVQVAEALIGLGDLPAAREHAASAVRAPAHDRGRVHRLAMLSHIELLQGEADRAAATAAEMAVRARGMESQRLRDRLRQVRGELAASGCADAVGTTDLIDEALRVPL</sequence>
<dbReference type="Proteomes" id="UP000064183">
    <property type="component" value="Chromosome"/>
</dbReference>
<dbReference type="KEGG" id="sgb:WQO_05730"/>
<dbReference type="Gene3D" id="1.25.40.10">
    <property type="entry name" value="Tetratricopeptide repeat domain"/>
    <property type="match status" value="1"/>
</dbReference>
<dbReference type="InterPro" id="IPR011990">
    <property type="entry name" value="TPR-like_helical_dom_sf"/>
</dbReference>